<dbReference type="OrthoDB" id="1550983at2"/>
<name>N0E5C5_9MICO</name>
<keyword evidence="2" id="KW-1185">Reference proteome</keyword>
<evidence type="ECO:0000313" key="2">
    <source>
        <dbReference type="Proteomes" id="UP000013167"/>
    </source>
</evidence>
<dbReference type="AlphaFoldDB" id="N0E5C5"/>
<dbReference type="Proteomes" id="UP000013167">
    <property type="component" value="Unassembled WGS sequence"/>
</dbReference>
<protein>
    <submittedName>
        <fullName evidence="1">Uncharacterized protein</fullName>
    </submittedName>
</protein>
<reference evidence="1 2" key="1">
    <citation type="journal article" date="2013" name="ISME J.">
        <title>A metabolic model for members of the genus Tetrasphaera involved in enhanced biological phosphorus removal.</title>
        <authorList>
            <person name="Kristiansen R."/>
            <person name="Nguyen H.T.T."/>
            <person name="Saunders A.M."/>
            <person name="Nielsen J.L."/>
            <person name="Wimmer R."/>
            <person name="Le V.Q."/>
            <person name="McIlroy S.J."/>
            <person name="Petrovski S."/>
            <person name="Seviour R.J."/>
            <person name="Calteau A."/>
            <person name="Nielsen K.L."/>
            <person name="Nielsen P.H."/>
        </authorList>
    </citation>
    <scope>NUCLEOTIDE SEQUENCE [LARGE SCALE GENOMIC DNA]</scope>
    <source>
        <strain evidence="1 2">Lp2</strain>
    </source>
</reference>
<dbReference type="STRING" id="1193181.BN10_580009"/>
<dbReference type="eggNOG" id="ENOG503246W">
    <property type="taxonomic scope" value="Bacteria"/>
</dbReference>
<sequence>MATYLLNTDAVDFVEELISKRRYVLQSTWTEANPDAETENAFLERHDWVAYGRWHLGLTEGASEETKGRFAFCVGDFSRVHRSALIACVYRAAEWHHKDVELAAHELLQKLDRATA</sequence>
<dbReference type="EMBL" id="CAIZ01000128">
    <property type="protein sequence ID" value="CCH70444.1"/>
    <property type="molecule type" value="Genomic_DNA"/>
</dbReference>
<gene>
    <name evidence="1" type="ORF">BN10_580009</name>
</gene>
<organism evidence="1 2">
    <name type="scientific">Phycicoccus elongatus Lp2</name>
    <dbReference type="NCBI Taxonomy" id="1193181"/>
    <lineage>
        <taxon>Bacteria</taxon>
        <taxon>Bacillati</taxon>
        <taxon>Actinomycetota</taxon>
        <taxon>Actinomycetes</taxon>
        <taxon>Micrococcales</taxon>
        <taxon>Intrasporangiaceae</taxon>
        <taxon>Phycicoccus</taxon>
    </lineage>
</organism>
<accession>N0E5C5</accession>
<proteinExistence type="predicted"/>
<dbReference type="RefSeq" id="WP_010850293.1">
    <property type="nucleotide sequence ID" value="NZ_HF570956.1"/>
</dbReference>
<dbReference type="HOGENOM" id="CLU_2059434_0_0_11"/>
<comment type="caution">
    <text evidence="1">The sequence shown here is derived from an EMBL/GenBank/DDBJ whole genome shotgun (WGS) entry which is preliminary data.</text>
</comment>
<evidence type="ECO:0000313" key="1">
    <source>
        <dbReference type="EMBL" id="CCH70444.1"/>
    </source>
</evidence>